<accession>A0A131Y680</accession>
<dbReference type="GO" id="GO:0009898">
    <property type="term" value="C:cytoplasmic side of plasma membrane"/>
    <property type="evidence" value="ECO:0007669"/>
    <property type="project" value="TreeGrafter"/>
</dbReference>
<dbReference type="InterPro" id="IPR049342">
    <property type="entry name" value="TRAF1-6_MATH_dom"/>
</dbReference>
<sequence>MASFRVAGFSDVLDWRPMLFREPIIAQRACVLCGVVYKKAVRLPCIHTLCAGCHAECVERGSACPVDQKLFCEDDVEQLEVSPKYLLNRTVACWNAPTGCSFVGTAAGLLDHYKECGFSVVPCCLCRSSVLQSDILEHFKSGCSMHEAKCAPPENLATGDIKDVGRACLKRKRATENVSEEDLVSLRTSLNRCSEDIRAEGARCKGQLEAKASKLAEQLNGLNTVCTTGFVEELQVLQAMMADYNVHVSKELCFLGCCRPVRVHWYIEGWADLKKKALERGFQSLNSPTRAIYGYSVSQVFELDLKEGNDRIGCFMRIHPGKQDLQLEWPFRKVYTVGVIHPKDNSNVISDTLNPADATDEDRKCCFLRPKEKGNDSYGVTILTTAEKLETGGFIESDTLHVFLEVGL</sequence>
<dbReference type="Gene3D" id="2.60.210.10">
    <property type="entry name" value="Apoptosis, Tumor Necrosis Factor Receptor Associated Protein 2, Chain A"/>
    <property type="match status" value="1"/>
</dbReference>
<dbReference type="InterPro" id="IPR008974">
    <property type="entry name" value="TRAF-like"/>
</dbReference>
<dbReference type="EMBL" id="GEFM01000822">
    <property type="protein sequence ID" value="JAP74974.1"/>
    <property type="molecule type" value="mRNA"/>
</dbReference>
<dbReference type="GO" id="GO:0008270">
    <property type="term" value="F:zinc ion binding"/>
    <property type="evidence" value="ECO:0007669"/>
    <property type="project" value="UniProtKB-KW"/>
</dbReference>
<protein>
    <submittedName>
        <fullName evidence="5">Putative tnf receptor-associated factor 6</fullName>
    </submittedName>
</protein>
<keyword evidence="1 3" id="KW-0479">Metal-binding</keyword>
<evidence type="ECO:0000256" key="3">
    <source>
        <dbReference type="PROSITE-ProRule" id="PRU00175"/>
    </source>
</evidence>
<dbReference type="InterPro" id="IPR001841">
    <property type="entry name" value="Znf_RING"/>
</dbReference>
<keyword evidence="2" id="KW-0862">Zinc</keyword>
<feature type="domain" description="RING-type" evidence="4">
    <location>
        <begin position="30"/>
        <end position="68"/>
    </location>
</feature>
<evidence type="ECO:0000313" key="5">
    <source>
        <dbReference type="EMBL" id="JAP74974.1"/>
    </source>
</evidence>
<evidence type="ECO:0000256" key="1">
    <source>
        <dbReference type="ARBA" id="ARBA00022771"/>
    </source>
</evidence>
<dbReference type="GO" id="GO:0043122">
    <property type="term" value="P:regulation of canonical NF-kappaB signal transduction"/>
    <property type="evidence" value="ECO:0007669"/>
    <property type="project" value="TreeGrafter"/>
</dbReference>
<evidence type="ECO:0000259" key="4">
    <source>
        <dbReference type="PROSITE" id="PS50089"/>
    </source>
</evidence>
<dbReference type="SUPFAM" id="SSF49599">
    <property type="entry name" value="TRAF domain-like"/>
    <property type="match status" value="2"/>
</dbReference>
<dbReference type="PANTHER" id="PTHR10131:SF138">
    <property type="entry name" value="RE66324P"/>
    <property type="match status" value="1"/>
</dbReference>
<dbReference type="PROSITE" id="PS50089">
    <property type="entry name" value="ZF_RING_2"/>
    <property type="match status" value="1"/>
</dbReference>
<dbReference type="PANTHER" id="PTHR10131">
    <property type="entry name" value="TNF RECEPTOR ASSOCIATED FACTOR"/>
    <property type="match status" value="1"/>
</dbReference>
<dbReference type="SUPFAM" id="SSF57850">
    <property type="entry name" value="RING/U-box"/>
    <property type="match status" value="1"/>
</dbReference>
<keyword evidence="5" id="KW-0675">Receptor</keyword>
<dbReference type="GO" id="GO:0005164">
    <property type="term" value="F:tumor necrosis factor receptor binding"/>
    <property type="evidence" value="ECO:0007669"/>
    <property type="project" value="TreeGrafter"/>
</dbReference>
<dbReference type="AlphaFoldDB" id="A0A131Y680"/>
<reference evidence="5" key="1">
    <citation type="submission" date="2016-02" db="EMBL/GenBank/DDBJ databases">
        <title>RNAseq analyses of the midgut from blood- or serum-fed Ixodes ricinus ticks.</title>
        <authorList>
            <person name="Perner J."/>
            <person name="Provaznik J."/>
            <person name="Schrenkova J."/>
            <person name="Urbanova V."/>
            <person name="Ribeiro J.M."/>
            <person name="Kopacek P."/>
        </authorList>
    </citation>
    <scope>NUCLEOTIDE SEQUENCE</scope>
    <source>
        <tissue evidence="5">Gut</tissue>
    </source>
</reference>
<name>A0A131Y680_IXORI</name>
<dbReference type="InterPro" id="IPR013083">
    <property type="entry name" value="Znf_RING/FYVE/PHD"/>
</dbReference>
<dbReference type="Gene3D" id="3.30.40.10">
    <property type="entry name" value="Zinc/RING finger domain, C3HC4 (zinc finger)"/>
    <property type="match status" value="1"/>
</dbReference>
<proteinExistence type="evidence at transcript level"/>
<organism evidence="5">
    <name type="scientific">Ixodes ricinus</name>
    <name type="common">Common tick</name>
    <name type="synonym">Acarus ricinus</name>
    <dbReference type="NCBI Taxonomy" id="34613"/>
    <lineage>
        <taxon>Eukaryota</taxon>
        <taxon>Metazoa</taxon>
        <taxon>Ecdysozoa</taxon>
        <taxon>Arthropoda</taxon>
        <taxon>Chelicerata</taxon>
        <taxon>Arachnida</taxon>
        <taxon>Acari</taxon>
        <taxon>Parasitiformes</taxon>
        <taxon>Ixodida</taxon>
        <taxon>Ixodoidea</taxon>
        <taxon>Ixodidae</taxon>
        <taxon>Ixodinae</taxon>
        <taxon>Ixodes</taxon>
    </lineage>
</organism>
<evidence type="ECO:0000256" key="2">
    <source>
        <dbReference type="ARBA" id="ARBA00022833"/>
    </source>
</evidence>
<dbReference type="Pfam" id="PF21355">
    <property type="entry name" value="TRAF-mep_MATH"/>
    <property type="match status" value="1"/>
</dbReference>
<keyword evidence="1 3" id="KW-0863">Zinc-finger</keyword>